<evidence type="ECO:0000313" key="2">
    <source>
        <dbReference type="EMBL" id="WDF68993.1"/>
    </source>
</evidence>
<gene>
    <name evidence="2" type="ORF">PQ465_01135</name>
</gene>
<dbReference type="Pfam" id="PF00534">
    <property type="entry name" value="Glycos_transf_1"/>
    <property type="match status" value="1"/>
</dbReference>
<evidence type="ECO:0000259" key="1">
    <source>
        <dbReference type="Pfam" id="PF00534"/>
    </source>
</evidence>
<dbReference type="EMBL" id="CP117880">
    <property type="protein sequence ID" value="WDF68993.1"/>
    <property type="molecule type" value="Genomic_DNA"/>
</dbReference>
<dbReference type="PANTHER" id="PTHR45947">
    <property type="entry name" value="SULFOQUINOVOSYL TRANSFERASE SQD2"/>
    <property type="match status" value="1"/>
</dbReference>
<protein>
    <submittedName>
        <fullName evidence="2">Glycosyltransferase family 4 protein</fullName>
    </submittedName>
</protein>
<dbReference type="Proteomes" id="UP001221558">
    <property type="component" value="Chromosome"/>
</dbReference>
<dbReference type="PANTHER" id="PTHR45947:SF3">
    <property type="entry name" value="SULFOQUINOVOSYL TRANSFERASE SQD2"/>
    <property type="match status" value="1"/>
</dbReference>
<keyword evidence="3" id="KW-1185">Reference proteome</keyword>
<feature type="domain" description="Glycosyl transferase family 1" evidence="1">
    <location>
        <begin position="194"/>
        <end position="348"/>
    </location>
</feature>
<dbReference type="RefSeq" id="WP_274267721.1">
    <property type="nucleotide sequence ID" value="NZ_CP117880.1"/>
</dbReference>
<dbReference type="InterPro" id="IPR050194">
    <property type="entry name" value="Glycosyltransferase_grp1"/>
</dbReference>
<dbReference type="InterPro" id="IPR001296">
    <property type="entry name" value="Glyco_trans_1"/>
</dbReference>
<sequence>MKSIVLVTNHLTPYRRKFYDDFYEACRDIGITFTVLLMTKREPKRNWDYDSLRVNYAVLMKDIHITFPINNHLNLEVNKQLEKLNPDLVLMAGSYMYLTNWLVLFKKAKRNYPVIYWNEAHFEEKRDYGFTILKVRDLIRNTIFPRFDGFWFSGSLSKKFVNYYGRKEAKNYLLPNFVDNDLYTQTRSRSKEDRITIRKNLNIPIESKIAFIPARLSKEKGIDLFLRILKECKLPNNLVFLIAGTGDYEDVIADAINNFDVDARLLGFQKQPQMLDLYSIADFFVLPSLSDPNPLTCIEALWCGLPLLVTVHVGNNPEVISEGVNGYVIDYSQKDASTLKIEQFFNANNDWLETAAKTSVSIAEHYYDPKLRIPQVLKQMKTDFA</sequence>
<evidence type="ECO:0000313" key="3">
    <source>
        <dbReference type="Proteomes" id="UP001221558"/>
    </source>
</evidence>
<reference evidence="2 3" key="1">
    <citation type="submission" date="2023-02" db="EMBL/GenBank/DDBJ databases">
        <title>Genome sequence of Sphingobacterium sp. KACC 22765.</title>
        <authorList>
            <person name="Kim S."/>
            <person name="Heo J."/>
            <person name="Kwon S.-W."/>
        </authorList>
    </citation>
    <scope>NUCLEOTIDE SEQUENCE [LARGE SCALE GENOMIC DNA]</scope>
    <source>
        <strain evidence="2 3">KACC 22765</strain>
    </source>
</reference>
<dbReference type="Gene3D" id="3.40.50.2000">
    <property type="entry name" value="Glycogen Phosphorylase B"/>
    <property type="match status" value="2"/>
</dbReference>
<dbReference type="CDD" id="cd03801">
    <property type="entry name" value="GT4_PimA-like"/>
    <property type="match status" value="1"/>
</dbReference>
<proteinExistence type="predicted"/>
<name>A0ABY7WII9_9SPHI</name>
<accession>A0ABY7WII9</accession>
<organism evidence="2 3">
    <name type="scientific">Sphingobacterium oryzagri</name>
    <dbReference type="NCBI Taxonomy" id="3025669"/>
    <lineage>
        <taxon>Bacteria</taxon>
        <taxon>Pseudomonadati</taxon>
        <taxon>Bacteroidota</taxon>
        <taxon>Sphingobacteriia</taxon>
        <taxon>Sphingobacteriales</taxon>
        <taxon>Sphingobacteriaceae</taxon>
        <taxon>Sphingobacterium</taxon>
    </lineage>
</organism>
<dbReference type="SUPFAM" id="SSF53756">
    <property type="entry name" value="UDP-Glycosyltransferase/glycogen phosphorylase"/>
    <property type="match status" value="1"/>
</dbReference>